<dbReference type="STRING" id="290317.Cpha266_1112"/>
<dbReference type="RefSeq" id="WP_011744979.1">
    <property type="nucleotide sequence ID" value="NC_008639.1"/>
</dbReference>
<evidence type="ECO:0000313" key="4">
    <source>
        <dbReference type="EMBL" id="ABL65153.1"/>
    </source>
</evidence>
<feature type="domain" description="Fe/B12 periplasmic-binding" evidence="3">
    <location>
        <begin position="42"/>
        <end position="293"/>
    </location>
</feature>
<evidence type="ECO:0000313" key="5">
    <source>
        <dbReference type="Proteomes" id="UP000008701"/>
    </source>
</evidence>
<dbReference type="PANTHER" id="PTHR30535">
    <property type="entry name" value="VITAMIN B12-BINDING PROTEIN"/>
    <property type="match status" value="1"/>
</dbReference>
<evidence type="ECO:0000256" key="2">
    <source>
        <dbReference type="SAM" id="SignalP"/>
    </source>
</evidence>
<sequence length="293" mass="32490" precursor="true">MFSNPTGKPILRILSVFLFLALFSGCTNQQESPKTTGNVKPGIVSLAPSVTEMIYAVGAGDQLIGRTSACDWPTEAENVQVVGAFGKPSLEILAALHPDIVLDVDLADEQNGKKIEALGIRRERVACSTPDDIAPALRKIGQLTGHQREADSLADRITQGLLTFRKDAEKATRKPTVYLEIWDDPLWTGGKNSYTSALIWYAGGNNIGDQVEKEYFEISPEWVVQMNPDIIACMYMSKKLSVAETLRKRAGWKSIDAVKNNRVYDRFENSLFLRSGPRVLEGIEELKKIMRSE</sequence>
<dbReference type="InterPro" id="IPR050902">
    <property type="entry name" value="ABC_Transporter_SBP"/>
</dbReference>
<dbReference type="GO" id="GO:0071281">
    <property type="term" value="P:cellular response to iron ion"/>
    <property type="evidence" value="ECO:0007669"/>
    <property type="project" value="TreeGrafter"/>
</dbReference>
<evidence type="ECO:0000259" key="3">
    <source>
        <dbReference type="PROSITE" id="PS50983"/>
    </source>
</evidence>
<name>A1BFH6_CHLPD</name>
<proteinExistence type="predicted"/>
<feature type="signal peptide" evidence="2">
    <location>
        <begin position="1"/>
        <end position="29"/>
    </location>
</feature>
<organism evidence="4 5">
    <name type="scientific">Chlorobium phaeobacteroides (strain DSM 266 / SMG 266 / 2430)</name>
    <dbReference type="NCBI Taxonomy" id="290317"/>
    <lineage>
        <taxon>Bacteria</taxon>
        <taxon>Pseudomonadati</taxon>
        <taxon>Chlorobiota</taxon>
        <taxon>Chlorobiia</taxon>
        <taxon>Chlorobiales</taxon>
        <taxon>Chlorobiaceae</taxon>
        <taxon>Chlorobium/Pelodictyon group</taxon>
        <taxon>Chlorobium</taxon>
    </lineage>
</organism>
<dbReference type="Proteomes" id="UP000008701">
    <property type="component" value="Chromosome"/>
</dbReference>
<dbReference type="OrthoDB" id="9816357at2"/>
<dbReference type="CDD" id="cd01144">
    <property type="entry name" value="BtuF"/>
    <property type="match status" value="1"/>
</dbReference>
<reference evidence="4 5" key="1">
    <citation type="submission" date="2006-12" db="EMBL/GenBank/DDBJ databases">
        <title>Complete sequence of Chlorobium phaeobacteroides DSM 266.</title>
        <authorList>
            <consortium name="US DOE Joint Genome Institute"/>
            <person name="Copeland A."/>
            <person name="Lucas S."/>
            <person name="Lapidus A."/>
            <person name="Barry K."/>
            <person name="Detter J.C."/>
            <person name="Glavina del Rio T."/>
            <person name="Hammon N."/>
            <person name="Israni S."/>
            <person name="Pitluck S."/>
            <person name="Goltsman E."/>
            <person name="Schmutz J."/>
            <person name="Larimer F."/>
            <person name="Land M."/>
            <person name="Hauser L."/>
            <person name="Mikhailova N."/>
            <person name="Li T."/>
            <person name="Overmann J."/>
            <person name="Bryant D.A."/>
            <person name="Richardson P."/>
        </authorList>
    </citation>
    <scope>NUCLEOTIDE SEQUENCE [LARGE SCALE GENOMIC DNA]</scope>
    <source>
        <strain evidence="4 5">DSM 266</strain>
    </source>
</reference>
<dbReference type="eggNOG" id="COG0614">
    <property type="taxonomic scope" value="Bacteria"/>
</dbReference>
<dbReference type="SUPFAM" id="SSF53807">
    <property type="entry name" value="Helical backbone' metal receptor"/>
    <property type="match status" value="1"/>
</dbReference>
<keyword evidence="5" id="KW-1185">Reference proteome</keyword>
<protein>
    <submittedName>
        <fullName evidence="4">Periplasmic binding protein</fullName>
    </submittedName>
</protein>
<dbReference type="HOGENOM" id="CLU_038034_2_8_10"/>
<dbReference type="EMBL" id="CP000492">
    <property type="protein sequence ID" value="ABL65153.1"/>
    <property type="molecule type" value="Genomic_DNA"/>
</dbReference>
<dbReference type="InterPro" id="IPR054828">
    <property type="entry name" value="Vit_B12_bind_prot"/>
</dbReference>
<gene>
    <name evidence="4" type="ordered locus">Cpha266_1112</name>
</gene>
<dbReference type="NCBIfam" id="NF038402">
    <property type="entry name" value="TroA_like"/>
    <property type="match status" value="1"/>
</dbReference>
<dbReference type="InterPro" id="IPR002491">
    <property type="entry name" value="ABC_transptr_periplasmic_BD"/>
</dbReference>
<dbReference type="PANTHER" id="PTHR30535:SF34">
    <property type="entry name" value="MOLYBDATE-BINDING PROTEIN MOLA"/>
    <property type="match status" value="1"/>
</dbReference>
<dbReference type="Pfam" id="PF01497">
    <property type="entry name" value="Peripla_BP_2"/>
    <property type="match status" value="1"/>
</dbReference>
<dbReference type="Gene3D" id="3.40.50.1980">
    <property type="entry name" value="Nitrogenase molybdenum iron protein domain"/>
    <property type="match status" value="2"/>
</dbReference>
<accession>A1BFH6</accession>
<dbReference type="AlphaFoldDB" id="A1BFH6"/>
<feature type="chain" id="PRO_5002632756" evidence="2">
    <location>
        <begin position="30"/>
        <end position="293"/>
    </location>
</feature>
<keyword evidence="1 2" id="KW-0732">Signal</keyword>
<dbReference type="KEGG" id="cph:Cpha266_1112"/>
<dbReference type="PROSITE" id="PS50983">
    <property type="entry name" value="FE_B12_PBP"/>
    <property type="match status" value="1"/>
</dbReference>
<evidence type="ECO:0000256" key="1">
    <source>
        <dbReference type="ARBA" id="ARBA00022729"/>
    </source>
</evidence>